<dbReference type="Proteomes" id="UP000809829">
    <property type="component" value="Unassembled WGS sequence"/>
</dbReference>
<feature type="domain" description="Aspartate/glutamate/uridylate kinase" evidence="10">
    <location>
        <begin position="6"/>
        <end position="236"/>
    </location>
</feature>
<dbReference type="PANTHER" id="PTHR23342">
    <property type="entry name" value="N-ACETYLGLUTAMATE SYNTHASE"/>
    <property type="match status" value="1"/>
</dbReference>
<evidence type="ECO:0000256" key="8">
    <source>
        <dbReference type="ARBA" id="ARBA00048141"/>
    </source>
</evidence>
<evidence type="ECO:0000256" key="1">
    <source>
        <dbReference type="ARBA" id="ARBA00004828"/>
    </source>
</evidence>
<comment type="catalytic activity">
    <reaction evidence="8 9">
        <text>N-acetyl-L-glutamate + ATP = N-acetyl-L-glutamyl 5-phosphate + ADP</text>
        <dbReference type="Rhea" id="RHEA:14629"/>
        <dbReference type="ChEBI" id="CHEBI:30616"/>
        <dbReference type="ChEBI" id="CHEBI:44337"/>
        <dbReference type="ChEBI" id="CHEBI:57936"/>
        <dbReference type="ChEBI" id="CHEBI:456216"/>
        <dbReference type="EC" id="2.7.2.8"/>
    </reaction>
</comment>
<dbReference type="SUPFAM" id="SSF53633">
    <property type="entry name" value="Carbamate kinase-like"/>
    <property type="match status" value="1"/>
</dbReference>
<keyword evidence="4 9" id="KW-0808">Transferase</keyword>
<dbReference type="InterPro" id="IPR037528">
    <property type="entry name" value="ArgB"/>
</dbReference>
<dbReference type="EMBL" id="JAFBFC010000002">
    <property type="protein sequence ID" value="MBM7702601.1"/>
    <property type="molecule type" value="Genomic_DNA"/>
</dbReference>
<comment type="function">
    <text evidence="9">Catalyzes the ATP-dependent phosphorylation of N-acetyl-L-glutamate.</text>
</comment>
<dbReference type="InterPro" id="IPR001048">
    <property type="entry name" value="Asp/Glu/Uridylate_kinase"/>
</dbReference>
<dbReference type="CDD" id="cd04238">
    <property type="entry name" value="AAK_NAGK-like"/>
    <property type="match status" value="1"/>
</dbReference>
<feature type="site" description="Transition state stabilizer" evidence="9">
    <location>
        <position position="10"/>
    </location>
</feature>
<accession>A0ABS2QV42</accession>
<dbReference type="Gene3D" id="3.40.1160.10">
    <property type="entry name" value="Acetylglutamate kinase-like"/>
    <property type="match status" value="1"/>
</dbReference>
<keyword evidence="3 9" id="KW-0028">Amino-acid biosynthesis</keyword>
<comment type="similarity">
    <text evidence="9">Belongs to the acetylglutamate kinase family. ArgB subfamily.</text>
</comment>
<keyword evidence="9" id="KW-0963">Cytoplasm</keyword>
<keyword evidence="5 9" id="KW-0547">Nucleotide-binding</keyword>
<evidence type="ECO:0000313" key="12">
    <source>
        <dbReference type="Proteomes" id="UP000809829"/>
    </source>
</evidence>
<evidence type="ECO:0000313" key="11">
    <source>
        <dbReference type="EMBL" id="MBM7702601.1"/>
    </source>
</evidence>
<comment type="caution">
    <text evidence="11">The sequence shown here is derived from an EMBL/GenBank/DDBJ whole genome shotgun (WGS) entry which is preliminary data.</text>
</comment>
<dbReference type="RefSeq" id="WP_205185741.1">
    <property type="nucleotide sequence ID" value="NZ_JAFBFC010000002.1"/>
</dbReference>
<dbReference type="InterPro" id="IPR036393">
    <property type="entry name" value="AceGlu_kinase-like_sf"/>
</dbReference>
<organism evidence="11 12">
    <name type="scientific">Priestia iocasae</name>
    <dbReference type="NCBI Taxonomy" id="2291674"/>
    <lineage>
        <taxon>Bacteria</taxon>
        <taxon>Bacillati</taxon>
        <taxon>Bacillota</taxon>
        <taxon>Bacilli</taxon>
        <taxon>Bacillales</taxon>
        <taxon>Bacillaceae</taxon>
        <taxon>Priestia</taxon>
    </lineage>
</organism>
<comment type="pathway">
    <text evidence="1 9">Amino-acid biosynthesis; L-arginine biosynthesis; N(2)-acetyl-L-ornithine from L-glutamate: step 2/4.</text>
</comment>
<evidence type="ECO:0000259" key="10">
    <source>
        <dbReference type="Pfam" id="PF00696"/>
    </source>
</evidence>
<evidence type="ECO:0000256" key="6">
    <source>
        <dbReference type="ARBA" id="ARBA00022777"/>
    </source>
</evidence>
<dbReference type="GO" id="GO:0003991">
    <property type="term" value="F:acetylglutamate kinase activity"/>
    <property type="evidence" value="ECO:0007669"/>
    <property type="project" value="UniProtKB-EC"/>
</dbReference>
<reference evidence="11 12" key="1">
    <citation type="submission" date="2021-01" db="EMBL/GenBank/DDBJ databases">
        <title>Genomic Encyclopedia of Type Strains, Phase IV (KMG-IV): sequencing the most valuable type-strain genomes for metagenomic binning, comparative biology and taxonomic classification.</title>
        <authorList>
            <person name="Goeker M."/>
        </authorList>
    </citation>
    <scope>NUCLEOTIDE SEQUENCE [LARGE SCALE GENOMIC DNA]</scope>
    <source>
        <strain evidence="11 12">DSM 104297</strain>
    </source>
</reference>
<sequence>MKGSQTIVIKCGGSIVNELTSSFFQSVKALVEEGNSVVVVHGGGPDIEQMLKKLKIESEFVDGLRKTSEDVLDVVTMVLSGKVNKNLVTMLQQHELKPVGLSGCDGMLLETEAINTEKLGYVGEVVHVNSHLLTELTASNYVPVLSSIGVNKKGQRFNVNADLAAGAVAQALQAEKLLFVTDVQGVLVDGDLMEELTKADIDELIEDGVIYGGMIPKVQAASEALSNTLNEVHIISGKHSFVNENGHMVGTAIKHEKGGNKNDECFISNVSTIGSSY</sequence>
<dbReference type="InterPro" id="IPR004662">
    <property type="entry name" value="AcgluKinase_fam"/>
</dbReference>
<evidence type="ECO:0000256" key="7">
    <source>
        <dbReference type="ARBA" id="ARBA00022840"/>
    </source>
</evidence>
<keyword evidence="6 9" id="KW-0418">Kinase</keyword>
<dbReference type="HAMAP" id="MF_00082">
    <property type="entry name" value="ArgB"/>
    <property type="match status" value="1"/>
</dbReference>
<comment type="subcellular location">
    <subcellularLocation>
        <location evidence="9">Cytoplasm</location>
    </subcellularLocation>
</comment>
<evidence type="ECO:0000256" key="4">
    <source>
        <dbReference type="ARBA" id="ARBA00022679"/>
    </source>
</evidence>
<dbReference type="PANTHER" id="PTHR23342:SF0">
    <property type="entry name" value="N-ACETYLGLUTAMATE SYNTHASE, MITOCHONDRIAL"/>
    <property type="match status" value="1"/>
</dbReference>
<feature type="site" description="Transition state stabilizer" evidence="9">
    <location>
        <position position="217"/>
    </location>
</feature>
<proteinExistence type="inferred from homology"/>
<name>A0ABS2QV42_9BACI</name>
<evidence type="ECO:0000256" key="3">
    <source>
        <dbReference type="ARBA" id="ARBA00022605"/>
    </source>
</evidence>
<feature type="binding site" evidence="9">
    <location>
        <position position="65"/>
    </location>
    <ligand>
        <name>substrate</name>
    </ligand>
</feature>
<evidence type="ECO:0000256" key="2">
    <source>
        <dbReference type="ARBA" id="ARBA00022571"/>
    </source>
</evidence>
<keyword evidence="7 9" id="KW-0067">ATP-binding</keyword>
<feature type="binding site" evidence="9">
    <location>
        <begin position="43"/>
        <end position="44"/>
    </location>
    <ligand>
        <name>substrate</name>
    </ligand>
</feature>
<evidence type="ECO:0000256" key="5">
    <source>
        <dbReference type="ARBA" id="ARBA00022741"/>
    </source>
</evidence>
<feature type="binding site" evidence="9">
    <location>
        <position position="158"/>
    </location>
    <ligand>
        <name>substrate</name>
    </ligand>
</feature>
<keyword evidence="2 9" id="KW-0055">Arginine biosynthesis</keyword>
<dbReference type="NCBIfam" id="TIGR00761">
    <property type="entry name" value="argB"/>
    <property type="match status" value="1"/>
</dbReference>
<protein>
    <recommendedName>
        <fullName evidence="9">Acetylglutamate kinase</fullName>
        <ecNumber evidence="9">2.7.2.8</ecNumber>
    </recommendedName>
    <alternativeName>
        <fullName evidence="9">N-acetyl-L-glutamate 5-phosphotransferase</fullName>
    </alternativeName>
    <alternativeName>
        <fullName evidence="9">NAG kinase</fullName>
        <shortName evidence="9">NAGK</shortName>
    </alternativeName>
</protein>
<evidence type="ECO:0000256" key="9">
    <source>
        <dbReference type="HAMAP-Rule" id="MF_00082"/>
    </source>
</evidence>
<keyword evidence="12" id="KW-1185">Reference proteome</keyword>
<dbReference type="Pfam" id="PF00696">
    <property type="entry name" value="AA_kinase"/>
    <property type="match status" value="1"/>
</dbReference>
<dbReference type="PIRSF" id="PIRSF000728">
    <property type="entry name" value="NAGK"/>
    <property type="match status" value="1"/>
</dbReference>
<gene>
    <name evidence="9" type="primary">argB</name>
    <name evidence="11" type="ORF">JOC83_001435</name>
</gene>
<dbReference type="EC" id="2.7.2.8" evidence="9"/>